<feature type="signal peptide" evidence="1">
    <location>
        <begin position="1"/>
        <end position="22"/>
    </location>
</feature>
<evidence type="ECO:0000313" key="3">
    <source>
        <dbReference type="Proteomes" id="UP000199318"/>
    </source>
</evidence>
<sequence length="239" mass="27048">MKFPGIFTAALAGLILMSGCLAEGGSNGSEAVPSEDELNRVESAVEQYREETEVLPIQTRDAETPEFRRYPIDFQRLTAGYLSEIPGNSFERGGIFQYVIVDPEESAEVRLIDLRAANIIQELERKIHQYRSEYSYAPVKEVVDGEIVELDYEALNYDEPPTVPSPFEPNHRLPVYMKTSGELIVDYSLDIQSYKDEYDTSEYSAGDDYRQLLVENAMFVPDYSVEQTVIDGEVKFAVP</sequence>
<evidence type="ECO:0000313" key="2">
    <source>
        <dbReference type="EMBL" id="SER42877.1"/>
    </source>
</evidence>
<dbReference type="OrthoDB" id="2449131at2"/>
<protein>
    <recommendedName>
        <fullName evidence="4">ABC transporter periplasmic binding protein yphF</fullName>
    </recommendedName>
</protein>
<name>A0A1H9P493_9BACI</name>
<dbReference type="RefSeq" id="WP_093071547.1">
    <property type="nucleotide sequence ID" value="NZ_FOGV01000001.1"/>
</dbReference>
<dbReference type="AlphaFoldDB" id="A0A1H9P493"/>
<dbReference type="Proteomes" id="UP000199318">
    <property type="component" value="Unassembled WGS sequence"/>
</dbReference>
<proteinExistence type="predicted"/>
<feature type="chain" id="PRO_5038508606" description="ABC transporter periplasmic binding protein yphF" evidence="1">
    <location>
        <begin position="23"/>
        <end position="239"/>
    </location>
</feature>
<comment type="caution">
    <text evidence="2">The sequence shown here is derived from an EMBL/GenBank/DDBJ whole genome shotgun (WGS) entry which is preliminary data.</text>
</comment>
<evidence type="ECO:0000256" key="1">
    <source>
        <dbReference type="SAM" id="SignalP"/>
    </source>
</evidence>
<organism evidence="2 3">
    <name type="scientific">Salisediminibacterium halotolerans</name>
    <dbReference type="NCBI Taxonomy" id="517425"/>
    <lineage>
        <taxon>Bacteria</taxon>
        <taxon>Bacillati</taxon>
        <taxon>Bacillota</taxon>
        <taxon>Bacilli</taxon>
        <taxon>Bacillales</taxon>
        <taxon>Bacillaceae</taxon>
        <taxon>Salisediminibacterium</taxon>
    </lineage>
</organism>
<dbReference type="STRING" id="1464123.SAMN05444126_10176"/>
<reference evidence="3" key="1">
    <citation type="submission" date="2016-10" db="EMBL/GenBank/DDBJ databases">
        <authorList>
            <person name="de Groot N.N."/>
        </authorList>
    </citation>
    <scope>NUCLEOTIDE SEQUENCE [LARGE SCALE GENOMIC DNA]</scope>
    <source>
        <strain evidence="3">10nlg</strain>
    </source>
</reference>
<gene>
    <name evidence="2" type="ORF">SAMN05444126_10176</name>
</gene>
<accession>A0A1H9P493</accession>
<dbReference type="EMBL" id="FOGV01000001">
    <property type="protein sequence ID" value="SER42877.1"/>
    <property type="molecule type" value="Genomic_DNA"/>
</dbReference>
<keyword evidence="1" id="KW-0732">Signal</keyword>
<keyword evidence="3" id="KW-1185">Reference proteome</keyword>
<evidence type="ECO:0008006" key="4">
    <source>
        <dbReference type="Google" id="ProtNLM"/>
    </source>
</evidence>
<dbReference type="PROSITE" id="PS51257">
    <property type="entry name" value="PROKAR_LIPOPROTEIN"/>
    <property type="match status" value="1"/>
</dbReference>